<evidence type="ECO:0000313" key="3">
    <source>
        <dbReference type="EMBL" id="OJA19653.1"/>
    </source>
</evidence>
<feature type="compositionally biased region" description="Low complexity" evidence="1">
    <location>
        <begin position="124"/>
        <end position="141"/>
    </location>
</feature>
<feature type="compositionally biased region" description="Basic and acidic residues" evidence="1">
    <location>
        <begin position="47"/>
        <end position="57"/>
    </location>
</feature>
<dbReference type="Proteomes" id="UP000183567">
    <property type="component" value="Unassembled WGS sequence"/>
</dbReference>
<reference evidence="3 4" key="1">
    <citation type="submission" date="2016-03" db="EMBL/GenBank/DDBJ databases">
        <title>Comparative genomics of the ectomycorrhizal sister species Rhizopogon vinicolor and Rhizopogon vesiculosus (Basidiomycota: Boletales) reveals a divergence of the mating type B locus.</title>
        <authorList>
            <person name="Mujic A.B."/>
            <person name="Kuo A."/>
            <person name="Tritt A."/>
            <person name="Lipzen A."/>
            <person name="Chen C."/>
            <person name="Johnson J."/>
            <person name="Sharma A."/>
            <person name="Barry K."/>
            <person name="Grigoriev I.V."/>
            <person name="Spatafora J.W."/>
        </authorList>
    </citation>
    <scope>NUCLEOTIDE SEQUENCE [LARGE SCALE GENOMIC DNA]</scope>
    <source>
        <strain evidence="3 4">AM-OR11-056</strain>
    </source>
</reference>
<evidence type="ECO:0000313" key="4">
    <source>
        <dbReference type="Proteomes" id="UP000183567"/>
    </source>
</evidence>
<dbReference type="OrthoDB" id="1881at2759"/>
<dbReference type="AlphaFoldDB" id="A0A1J8QFF1"/>
<feature type="domain" description="CBM21" evidence="2">
    <location>
        <begin position="248"/>
        <end position="393"/>
    </location>
</feature>
<accession>A0A1J8QFF1</accession>
<feature type="compositionally biased region" description="Low complexity" evidence="1">
    <location>
        <begin position="524"/>
        <end position="539"/>
    </location>
</feature>
<dbReference type="GO" id="GO:2001069">
    <property type="term" value="F:glycogen binding"/>
    <property type="evidence" value="ECO:0007669"/>
    <property type="project" value="TreeGrafter"/>
</dbReference>
<dbReference type="GO" id="GO:0008157">
    <property type="term" value="F:protein phosphatase 1 binding"/>
    <property type="evidence" value="ECO:0007669"/>
    <property type="project" value="TreeGrafter"/>
</dbReference>
<dbReference type="PROSITE" id="PS51159">
    <property type="entry name" value="CBM21"/>
    <property type="match status" value="1"/>
</dbReference>
<dbReference type="EMBL" id="LVVM01000940">
    <property type="protein sequence ID" value="OJA19653.1"/>
    <property type="molecule type" value="Genomic_DNA"/>
</dbReference>
<dbReference type="PANTHER" id="PTHR12307">
    <property type="entry name" value="PROTEIN PHOSPHATASE 1 REGULATORY SUBUNIT"/>
    <property type="match status" value="1"/>
</dbReference>
<proteinExistence type="predicted"/>
<feature type="compositionally biased region" description="Pro residues" evidence="1">
    <location>
        <begin position="93"/>
        <end position="104"/>
    </location>
</feature>
<dbReference type="GO" id="GO:0005979">
    <property type="term" value="P:regulation of glycogen biosynthetic process"/>
    <property type="evidence" value="ECO:0007669"/>
    <property type="project" value="TreeGrafter"/>
</dbReference>
<feature type="compositionally biased region" description="Polar residues" evidence="1">
    <location>
        <begin position="504"/>
        <end position="518"/>
    </location>
</feature>
<name>A0A1J8QFF1_9AGAM</name>
<organism evidence="3 4">
    <name type="scientific">Rhizopogon vesiculosus</name>
    <dbReference type="NCBI Taxonomy" id="180088"/>
    <lineage>
        <taxon>Eukaryota</taxon>
        <taxon>Fungi</taxon>
        <taxon>Dikarya</taxon>
        <taxon>Basidiomycota</taxon>
        <taxon>Agaricomycotina</taxon>
        <taxon>Agaricomycetes</taxon>
        <taxon>Agaricomycetidae</taxon>
        <taxon>Boletales</taxon>
        <taxon>Suillineae</taxon>
        <taxon>Rhizopogonaceae</taxon>
        <taxon>Rhizopogon</taxon>
    </lineage>
</organism>
<evidence type="ECO:0000256" key="1">
    <source>
        <dbReference type="SAM" id="MobiDB-lite"/>
    </source>
</evidence>
<sequence length="666" mass="71196">MPLDTHRTRSPTFSNERGPGAFVSLGSLPRRKSHSPAQSRKSPVFHIHGDEDHDDHSLSSSDPDEQTHTLSDSPIKISPQDDSILPAAVPFPCRSPSPPSPGPYSPSIIFRPSLSRGSSTIVLSNGKPLKSSLKSSTSSLSIPDSIETPRPNNHLHLRSRSEPSTPTHAPKNVHFPEADGALTSIRIFSRSARPAAVSTPDADETETEGEDQPSIGFPFPKFPSTPKFDIDPAISSAVPITDISSHANVLVESLAFSYASSTGVNPHLSGTVLVRNLAYEKHVAVRFTLDDWQTVSEVTARHVVSLPSLPPVFALSSKTTLGDLAARGTSNPGWDRFSFIIRLEDYGHNLGSRVLWLAARYRVDSMYPTLPTELPGPAGEWWDNNDGGNYRVAFRAASSSPSPSSSTRMRRETAPEPMVPSMVAPPPPTSREHVRGLIVSPFTSPSNKRSSPSSSPTRDGKEKFSFSLGSGKLRLPNYAAPPVRPASPVSSMPGQRPHSPPSPTATAQRPTLQVQLPQSHDYESPSPASSTLSTPSASPNMAPRVLINGYPANYARPPSPQAQSHIDDWEWMSPPVQSTMLGKQPIVRRSTTDPGLAELHGSPSSSGVPGLPSRRSQSSSGIPGLPPGSDGLSGDSLYNAFVTQWCFAQGPPEHGPMMGGDGGILA</sequence>
<feature type="region of interest" description="Disordered" evidence="1">
    <location>
        <begin position="192"/>
        <end position="218"/>
    </location>
</feature>
<dbReference type="InterPro" id="IPR005036">
    <property type="entry name" value="CBM21_dom"/>
</dbReference>
<comment type="caution">
    <text evidence="3">The sequence shown here is derived from an EMBL/GenBank/DDBJ whole genome shotgun (WGS) entry which is preliminary data.</text>
</comment>
<feature type="compositionally biased region" description="Low complexity" evidence="1">
    <location>
        <begin position="601"/>
        <end position="631"/>
    </location>
</feature>
<dbReference type="GO" id="GO:0000164">
    <property type="term" value="C:protein phosphatase type 1 complex"/>
    <property type="evidence" value="ECO:0007669"/>
    <property type="project" value="TreeGrafter"/>
</dbReference>
<dbReference type="PANTHER" id="PTHR12307:SF36">
    <property type="entry name" value="GLYCOGEN-BINDING SUBUNIT 76A"/>
    <property type="match status" value="1"/>
</dbReference>
<feature type="region of interest" description="Disordered" evidence="1">
    <location>
        <begin position="593"/>
        <end position="631"/>
    </location>
</feature>
<feature type="region of interest" description="Disordered" evidence="1">
    <location>
        <begin position="124"/>
        <end position="176"/>
    </location>
</feature>
<dbReference type="InterPro" id="IPR038175">
    <property type="entry name" value="CBM21_dom_sf"/>
</dbReference>
<dbReference type="InterPro" id="IPR050782">
    <property type="entry name" value="PP1_regulatory_subunit_3"/>
</dbReference>
<dbReference type="STRING" id="180088.A0A1J8QFF1"/>
<protein>
    <recommendedName>
        <fullName evidence="2">CBM21 domain-containing protein</fullName>
    </recommendedName>
</protein>
<feature type="region of interest" description="Disordered" evidence="1">
    <location>
        <begin position="396"/>
        <end position="544"/>
    </location>
</feature>
<evidence type="ECO:0000259" key="2">
    <source>
        <dbReference type="PROSITE" id="PS51159"/>
    </source>
</evidence>
<keyword evidence="4" id="KW-1185">Reference proteome</keyword>
<gene>
    <name evidence="3" type="ORF">AZE42_02831</name>
</gene>
<feature type="compositionally biased region" description="Acidic residues" evidence="1">
    <location>
        <begin position="201"/>
        <end position="211"/>
    </location>
</feature>
<dbReference type="Pfam" id="PF03370">
    <property type="entry name" value="CBM_21"/>
    <property type="match status" value="1"/>
</dbReference>
<feature type="region of interest" description="Disordered" evidence="1">
    <location>
        <begin position="1"/>
        <end position="111"/>
    </location>
</feature>
<dbReference type="Gene3D" id="2.60.40.2440">
    <property type="entry name" value="Carbohydrate binding type-21 domain"/>
    <property type="match status" value="1"/>
</dbReference>
<feature type="compositionally biased region" description="Low complexity" evidence="1">
    <location>
        <begin position="444"/>
        <end position="456"/>
    </location>
</feature>